<name>E1ZL51_CHLVA</name>
<dbReference type="OrthoDB" id="10544617at2759"/>
<organism evidence="3">
    <name type="scientific">Chlorella variabilis</name>
    <name type="common">Green alga</name>
    <dbReference type="NCBI Taxonomy" id="554065"/>
    <lineage>
        <taxon>Eukaryota</taxon>
        <taxon>Viridiplantae</taxon>
        <taxon>Chlorophyta</taxon>
        <taxon>core chlorophytes</taxon>
        <taxon>Trebouxiophyceae</taxon>
        <taxon>Chlorellales</taxon>
        <taxon>Chlorellaceae</taxon>
        <taxon>Chlorella clade</taxon>
        <taxon>Chlorella</taxon>
    </lineage>
</organism>
<dbReference type="KEGG" id="cvr:CHLNCDRAFT_136826"/>
<feature type="region of interest" description="Disordered" evidence="1">
    <location>
        <begin position="237"/>
        <end position="284"/>
    </location>
</feature>
<feature type="compositionally biased region" description="Low complexity" evidence="1">
    <location>
        <begin position="237"/>
        <end position="262"/>
    </location>
</feature>
<accession>E1ZL51</accession>
<dbReference type="AlphaFoldDB" id="E1ZL51"/>
<dbReference type="InParanoid" id="E1ZL51"/>
<keyword evidence="3" id="KW-1185">Reference proteome</keyword>
<dbReference type="RefSeq" id="XP_005845701.1">
    <property type="nucleotide sequence ID" value="XM_005845639.1"/>
</dbReference>
<gene>
    <name evidence="2" type="ORF">CHLNCDRAFT_136826</name>
</gene>
<evidence type="ECO:0000256" key="1">
    <source>
        <dbReference type="SAM" id="MobiDB-lite"/>
    </source>
</evidence>
<dbReference type="Proteomes" id="UP000008141">
    <property type="component" value="Unassembled WGS sequence"/>
</dbReference>
<evidence type="ECO:0000313" key="3">
    <source>
        <dbReference type="Proteomes" id="UP000008141"/>
    </source>
</evidence>
<feature type="region of interest" description="Disordered" evidence="1">
    <location>
        <begin position="504"/>
        <end position="524"/>
    </location>
</feature>
<protein>
    <submittedName>
        <fullName evidence="2">Uncharacterized protein</fullName>
    </submittedName>
</protein>
<sequence>MPAEEAPQHSQQAADNAAGWGSSELAPPDPAAAPAARPGAPLSEALRKQLAQLAVDGSAWMDDHRLAVRLAAIAAVAGSVAFLLHTGHVAGWRQYASLAELPPRLLAPQAARLPVVMHSAAQHGEVLAVRVAHYPLLRRLVDGYRRVPSSAAAHRAADRSRLLTCYLAGPVQPTAAGLKYLKQLELVGVHRMRLLSVVDAADQAWTAPAAQDAAGSQARLQLGPGVAWGGWEQLAAQGAASAPADEAPTTPAPAAQQPPVAAQHDELAPVAAPSQRQQQERGAAGAAAAAAAAVHSGPMLWGELYAREPRRGLAALLPRQRGDVGERLISRGEAAMKEPIDLEWLGCSWHRIDRLYAAEQAAIRAGLGIWAVRRPGLGEWSRSVARSAWMRVRHTARTTAAAAAGSVSGAAAAAGTAVAGALTAKPSAGSAAGRAAAQAEGVWSRAAAAVGRRRMFACGTRLDTGGPRCAMCPQVCIMDCMPGYKCGKDANGCFNCLPDASSNGSIRPNSTSTNSTNSTNSTSSGGAVVIGSDAKCTLGSDFKPVCTAVPKCTPGCGTGYVCQAAGSKWKCVKKPPAVRRTARKQAVRHLLAA</sequence>
<dbReference type="EMBL" id="GL433851">
    <property type="protein sequence ID" value="EFN53599.1"/>
    <property type="molecule type" value="Genomic_DNA"/>
</dbReference>
<reference evidence="2 3" key="1">
    <citation type="journal article" date="2010" name="Plant Cell">
        <title>The Chlorella variabilis NC64A genome reveals adaptation to photosymbiosis, coevolution with viruses, and cryptic sex.</title>
        <authorList>
            <person name="Blanc G."/>
            <person name="Duncan G."/>
            <person name="Agarkova I."/>
            <person name="Borodovsky M."/>
            <person name="Gurnon J."/>
            <person name="Kuo A."/>
            <person name="Lindquist E."/>
            <person name="Lucas S."/>
            <person name="Pangilinan J."/>
            <person name="Polle J."/>
            <person name="Salamov A."/>
            <person name="Terry A."/>
            <person name="Yamada T."/>
            <person name="Dunigan D.D."/>
            <person name="Grigoriev I.V."/>
            <person name="Claverie J.M."/>
            <person name="Van Etten J.L."/>
        </authorList>
    </citation>
    <scope>NUCLEOTIDE SEQUENCE [LARGE SCALE GENOMIC DNA]</scope>
    <source>
        <strain evidence="2 3">NC64A</strain>
    </source>
</reference>
<dbReference type="GeneID" id="17352905"/>
<feature type="compositionally biased region" description="Low complexity" evidence="1">
    <location>
        <begin position="509"/>
        <end position="524"/>
    </location>
</feature>
<evidence type="ECO:0000313" key="2">
    <source>
        <dbReference type="EMBL" id="EFN53599.1"/>
    </source>
</evidence>
<proteinExistence type="predicted"/>
<feature type="region of interest" description="Disordered" evidence="1">
    <location>
        <begin position="1"/>
        <end position="39"/>
    </location>
</feature>